<sequence>MLKSTMLAITAGKEDGIAIVRKDIPIPTPNSGQVLVRIIYAGQNPPDAYALDKQRSAAYFDPDFILGSDLSGIVVESKSDNVPIGARICAWVPGNTSVTGAYAEYVVCDAEMVICVPANLSLRLAAALPFSFFTALHGLQVGLGLQMDKMDTERTPVLIWGAGTACGYYASQLLHLAGYEVIAVAGQKSKYQLEAVGVNNFYPRDNLDQAIDKSLDACVRCMKTEASAHIHTLLPAQPSVTKLANLKITFDLVHTMTGKSLPILSMVQPAHTADHLALHHEIAVEWSKYDKGLLYKMLQKNQIKILPITVWREDALANSNVKERIESIKEALEFVANGSAFPNGKIVHHIQDIQQRIEHLLGGP</sequence>
<dbReference type="Proteomes" id="UP000245771">
    <property type="component" value="Unassembled WGS sequence"/>
</dbReference>
<dbReference type="InterPro" id="IPR020843">
    <property type="entry name" value="ER"/>
</dbReference>
<accession>A0A316VMC8</accession>
<dbReference type="InterPro" id="IPR011032">
    <property type="entry name" value="GroES-like_sf"/>
</dbReference>
<dbReference type="InterPro" id="IPR036291">
    <property type="entry name" value="NAD(P)-bd_dom_sf"/>
</dbReference>
<dbReference type="GeneID" id="37018327"/>
<dbReference type="OrthoDB" id="10257049at2759"/>
<reference evidence="2 3" key="1">
    <citation type="journal article" date="2018" name="Mol. Biol. Evol.">
        <title>Broad Genomic Sampling Reveals a Smut Pathogenic Ancestry of the Fungal Clade Ustilaginomycotina.</title>
        <authorList>
            <person name="Kijpornyongpan T."/>
            <person name="Mondo S.J."/>
            <person name="Barry K."/>
            <person name="Sandor L."/>
            <person name="Lee J."/>
            <person name="Lipzen A."/>
            <person name="Pangilinan J."/>
            <person name="LaButti K."/>
            <person name="Hainaut M."/>
            <person name="Henrissat B."/>
            <person name="Grigoriev I.V."/>
            <person name="Spatafora J.W."/>
            <person name="Aime M.C."/>
        </authorList>
    </citation>
    <scope>NUCLEOTIDE SEQUENCE [LARGE SCALE GENOMIC DNA]</scope>
    <source>
        <strain evidence="2 3">MCA 3882</strain>
    </source>
</reference>
<name>A0A316VMC8_9BASI</name>
<dbReference type="PANTHER" id="PTHR45348:SF2">
    <property type="entry name" value="ZINC-TYPE ALCOHOL DEHYDROGENASE-LIKE PROTEIN C2E1P3.01"/>
    <property type="match status" value="1"/>
</dbReference>
<dbReference type="Pfam" id="PF08240">
    <property type="entry name" value="ADH_N"/>
    <property type="match status" value="1"/>
</dbReference>
<dbReference type="PANTHER" id="PTHR45348">
    <property type="entry name" value="HYPOTHETICAL OXIDOREDUCTASE (EUROFUNG)"/>
    <property type="match status" value="1"/>
</dbReference>
<dbReference type="RefSeq" id="XP_025357553.1">
    <property type="nucleotide sequence ID" value="XM_025496546.1"/>
</dbReference>
<dbReference type="SUPFAM" id="SSF51735">
    <property type="entry name" value="NAD(P)-binding Rossmann-fold domains"/>
    <property type="match status" value="1"/>
</dbReference>
<dbReference type="Gene3D" id="3.90.180.10">
    <property type="entry name" value="Medium-chain alcohol dehydrogenases, catalytic domain"/>
    <property type="match status" value="1"/>
</dbReference>
<protein>
    <submittedName>
        <fullName evidence="2">GroES-like protein</fullName>
    </submittedName>
</protein>
<dbReference type="InterPro" id="IPR047122">
    <property type="entry name" value="Trans-enoyl_RdTase-like"/>
</dbReference>
<dbReference type="GO" id="GO:0016651">
    <property type="term" value="F:oxidoreductase activity, acting on NAD(P)H"/>
    <property type="evidence" value="ECO:0007669"/>
    <property type="project" value="InterPro"/>
</dbReference>
<dbReference type="STRING" id="1280837.A0A316VMC8"/>
<dbReference type="AlphaFoldDB" id="A0A316VMC8"/>
<evidence type="ECO:0000259" key="1">
    <source>
        <dbReference type="SMART" id="SM00829"/>
    </source>
</evidence>
<dbReference type="InParanoid" id="A0A316VMC8"/>
<proteinExistence type="predicted"/>
<organism evidence="2 3">
    <name type="scientific">Meira miltonrushii</name>
    <dbReference type="NCBI Taxonomy" id="1280837"/>
    <lineage>
        <taxon>Eukaryota</taxon>
        <taxon>Fungi</taxon>
        <taxon>Dikarya</taxon>
        <taxon>Basidiomycota</taxon>
        <taxon>Ustilaginomycotina</taxon>
        <taxon>Exobasidiomycetes</taxon>
        <taxon>Exobasidiales</taxon>
        <taxon>Brachybasidiaceae</taxon>
        <taxon>Meira</taxon>
    </lineage>
</organism>
<evidence type="ECO:0000313" key="3">
    <source>
        <dbReference type="Proteomes" id="UP000245771"/>
    </source>
</evidence>
<keyword evidence="3" id="KW-1185">Reference proteome</keyword>
<dbReference type="Gene3D" id="3.40.50.720">
    <property type="entry name" value="NAD(P)-binding Rossmann-like Domain"/>
    <property type="match status" value="1"/>
</dbReference>
<dbReference type="SUPFAM" id="SSF50129">
    <property type="entry name" value="GroES-like"/>
    <property type="match status" value="1"/>
</dbReference>
<dbReference type="InterPro" id="IPR013154">
    <property type="entry name" value="ADH-like_N"/>
</dbReference>
<gene>
    <name evidence="2" type="ORF">FA14DRAFT_12295</name>
</gene>
<feature type="domain" description="Enoyl reductase (ER)" evidence="1">
    <location>
        <begin position="12"/>
        <end position="348"/>
    </location>
</feature>
<dbReference type="EMBL" id="KZ819602">
    <property type="protein sequence ID" value="PWN37251.1"/>
    <property type="molecule type" value="Genomic_DNA"/>
</dbReference>
<evidence type="ECO:0000313" key="2">
    <source>
        <dbReference type="EMBL" id="PWN37251.1"/>
    </source>
</evidence>
<dbReference type="SMART" id="SM00829">
    <property type="entry name" value="PKS_ER"/>
    <property type="match status" value="1"/>
</dbReference>